<dbReference type="EMBL" id="FMTL01000006">
    <property type="protein sequence ID" value="SCW86722.1"/>
    <property type="molecule type" value="Genomic_DNA"/>
</dbReference>
<protein>
    <submittedName>
        <fullName evidence="1">Uncharacterized protein</fullName>
    </submittedName>
</protein>
<organism evidence="1 2">
    <name type="scientific">Pseudomonas peli</name>
    <dbReference type="NCBI Taxonomy" id="592361"/>
    <lineage>
        <taxon>Bacteria</taxon>
        <taxon>Pseudomonadati</taxon>
        <taxon>Pseudomonadota</taxon>
        <taxon>Gammaproteobacteria</taxon>
        <taxon>Pseudomonadales</taxon>
        <taxon>Pseudomonadaceae</taxon>
        <taxon>Pseudomonas</taxon>
    </lineage>
</organism>
<evidence type="ECO:0000313" key="2">
    <source>
        <dbReference type="Proteomes" id="UP000242418"/>
    </source>
</evidence>
<proteinExistence type="predicted"/>
<name>A0AB37ZCN0_9PSED</name>
<reference evidence="1 2" key="1">
    <citation type="submission" date="2016-10" db="EMBL/GenBank/DDBJ databases">
        <authorList>
            <person name="Varghese N."/>
            <person name="Submissions S."/>
        </authorList>
    </citation>
    <scope>NUCLEOTIDE SEQUENCE [LARGE SCALE GENOMIC DNA]</scope>
    <source>
        <strain evidence="1 2">DSM 17833</strain>
    </source>
</reference>
<sequence length="39" mass="4165">MPLWPGVTRVAFGMIRRAGACSRVGVSGVDDLKVLKTYG</sequence>
<keyword evidence="2" id="KW-1185">Reference proteome</keyword>
<comment type="caution">
    <text evidence="1">The sequence shown here is derived from an EMBL/GenBank/DDBJ whole genome shotgun (WGS) entry which is preliminary data.</text>
</comment>
<dbReference type="Proteomes" id="UP000242418">
    <property type="component" value="Unassembled WGS sequence"/>
</dbReference>
<accession>A0AB37ZCN0</accession>
<dbReference type="AlphaFoldDB" id="A0AB37ZCN0"/>
<evidence type="ECO:0000313" key="1">
    <source>
        <dbReference type="EMBL" id="SCW86722.1"/>
    </source>
</evidence>
<gene>
    <name evidence="1" type="ORF">SAMN05216370_4148</name>
</gene>